<proteinExistence type="predicted"/>
<evidence type="ECO:0000259" key="1">
    <source>
        <dbReference type="Pfam" id="PF14280"/>
    </source>
</evidence>
<accession>A0A344LWK7</accession>
<dbReference type="EMBL" id="CP030261">
    <property type="protein sequence ID" value="AXB58299.1"/>
    <property type="molecule type" value="Genomic_DNA"/>
</dbReference>
<dbReference type="Pfam" id="PF14280">
    <property type="entry name" value="DUF4365"/>
    <property type="match status" value="1"/>
</dbReference>
<reference evidence="2 3" key="1">
    <citation type="submission" date="2018-06" db="EMBL/GenBank/DDBJ databases">
        <title>Genome sequencing of Flavobacterium.</title>
        <authorList>
            <person name="Baek M.-G."/>
            <person name="Yi H."/>
        </authorList>
    </citation>
    <scope>NUCLEOTIDE SEQUENCE [LARGE SCALE GENOMIC DNA]</scope>
    <source>
        <strain evidence="2 3">HYN0086</strain>
    </source>
</reference>
<evidence type="ECO:0000313" key="2">
    <source>
        <dbReference type="EMBL" id="AXB58299.1"/>
    </source>
</evidence>
<dbReference type="RefSeq" id="WP_113679222.1">
    <property type="nucleotide sequence ID" value="NZ_CP030261.1"/>
</dbReference>
<gene>
    <name evidence="2" type="ORF">HYN86_17540</name>
</gene>
<dbReference type="KEGG" id="ffl:HYN86_17540"/>
<organism evidence="2 3">
    <name type="scientific">Flavobacterium fluviale</name>
    <dbReference type="NCBI Taxonomy" id="2249356"/>
    <lineage>
        <taxon>Bacteria</taxon>
        <taxon>Pseudomonadati</taxon>
        <taxon>Bacteroidota</taxon>
        <taxon>Flavobacteriia</taxon>
        <taxon>Flavobacteriales</taxon>
        <taxon>Flavobacteriaceae</taxon>
        <taxon>Flavobacterium</taxon>
    </lineage>
</organism>
<dbReference type="Proteomes" id="UP000251561">
    <property type="component" value="Chromosome"/>
</dbReference>
<protein>
    <recommendedName>
        <fullName evidence="1">DUF4365 domain-containing protein</fullName>
    </recommendedName>
</protein>
<name>A0A344LWK7_9FLAO</name>
<dbReference type="InterPro" id="IPR025375">
    <property type="entry name" value="DUF4365"/>
</dbReference>
<feature type="domain" description="DUF4365" evidence="1">
    <location>
        <begin position="8"/>
        <end position="164"/>
    </location>
</feature>
<evidence type="ECO:0000313" key="3">
    <source>
        <dbReference type="Proteomes" id="UP000251561"/>
    </source>
</evidence>
<dbReference type="AlphaFoldDB" id="A0A344LWK7"/>
<sequence length="174" mass="19704">MTDNIIMEEISKTYLETIANGKGYFNSVARDYGTDMTIRRANYCSTKKRYLTIGKSVDLQIKAVSEKYVEGINDPTSTTIKYVLEAKNYNDLVTRANEGGICMPLYLCVVVLPDDKINWYSLNTNELIIRKCAFWYQVPDGASETTNSTSVTIHIPKSNVISESFYDDIFNTLS</sequence>
<keyword evidence="3" id="KW-1185">Reference proteome</keyword>
<dbReference type="OrthoDB" id="516854at2"/>